<evidence type="ECO:0000313" key="2">
    <source>
        <dbReference type="Proteomes" id="UP000784294"/>
    </source>
</evidence>
<organism evidence="1 2">
    <name type="scientific">Protopolystoma xenopodis</name>
    <dbReference type="NCBI Taxonomy" id="117903"/>
    <lineage>
        <taxon>Eukaryota</taxon>
        <taxon>Metazoa</taxon>
        <taxon>Spiralia</taxon>
        <taxon>Lophotrochozoa</taxon>
        <taxon>Platyhelminthes</taxon>
        <taxon>Monogenea</taxon>
        <taxon>Polyopisthocotylea</taxon>
        <taxon>Polystomatidea</taxon>
        <taxon>Polystomatidae</taxon>
        <taxon>Protopolystoma</taxon>
    </lineage>
</organism>
<name>A0A448WEW8_9PLAT</name>
<keyword evidence="2" id="KW-1185">Reference proteome</keyword>
<protein>
    <submittedName>
        <fullName evidence="1">Uncharacterized protein</fullName>
    </submittedName>
</protein>
<dbReference type="EMBL" id="CAAALY010007953">
    <property type="protein sequence ID" value="VEL10072.1"/>
    <property type="molecule type" value="Genomic_DNA"/>
</dbReference>
<dbReference type="AlphaFoldDB" id="A0A448WEW8"/>
<accession>A0A448WEW8</accession>
<dbReference type="InterPro" id="IPR014756">
    <property type="entry name" value="Ig_E-set"/>
</dbReference>
<evidence type="ECO:0000313" key="1">
    <source>
        <dbReference type="EMBL" id="VEL10072.1"/>
    </source>
</evidence>
<feature type="non-terminal residue" evidence="1">
    <location>
        <position position="1"/>
    </location>
</feature>
<reference evidence="1" key="1">
    <citation type="submission" date="2018-11" db="EMBL/GenBank/DDBJ databases">
        <authorList>
            <consortium name="Pathogen Informatics"/>
        </authorList>
    </citation>
    <scope>NUCLEOTIDE SEQUENCE</scope>
</reference>
<dbReference type="Proteomes" id="UP000784294">
    <property type="component" value="Unassembled WGS sequence"/>
</dbReference>
<comment type="caution">
    <text evidence="1">The sequence shown here is derived from an EMBL/GenBank/DDBJ whole genome shotgun (WGS) entry which is preliminary data.</text>
</comment>
<dbReference type="SUPFAM" id="SSF81296">
    <property type="entry name" value="E set domains"/>
    <property type="match status" value="1"/>
</dbReference>
<gene>
    <name evidence="1" type="ORF">PXEA_LOCUS3512</name>
</gene>
<proteinExistence type="predicted"/>
<sequence length="104" mass="11331">MGLVPVIPEYQVDKVRLLGPGLETAVRHQTNVFYVDIRDAVSPETLTQLLKTQTVSGSKSASISSLQHLVGVSVMDKRGAELEYRTSLVSQQHLAELIRTAAVS</sequence>